<dbReference type="PRINTS" id="PR00149">
    <property type="entry name" value="FUMRATELYASE"/>
</dbReference>
<accession>A0A0M0G5S3</accession>
<keyword evidence="8" id="KW-1185">Reference proteome</keyword>
<dbReference type="GO" id="GO:0042450">
    <property type="term" value="P:L-arginine biosynthetic process via ornithine"/>
    <property type="evidence" value="ECO:0007669"/>
    <property type="project" value="InterPro"/>
</dbReference>
<evidence type="ECO:0000313" key="7">
    <source>
        <dbReference type="EMBL" id="KON84887.1"/>
    </source>
</evidence>
<evidence type="ECO:0000313" key="8">
    <source>
        <dbReference type="Proteomes" id="UP000037405"/>
    </source>
</evidence>
<organism evidence="7 8">
    <name type="scientific">Rossellomorea marisflavi</name>
    <dbReference type="NCBI Taxonomy" id="189381"/>
    <lineage>
        <taxon>Bacteria</taxon>
        <taxon>Bacillati</taxon>
        <taxon>Bacillota</taxon>
        <taxon>Bacilli</taxon>
        <taxon>Bacillales</taxon>
        <taxon>Bacillaceae</taxon>
        <taxon>Rossellomorea</taxon>
    </lineage>
</organism>
<evidence type="ECO:0000256" key="3">
    <source>
        <dbReference type="ARBA" id="ARBA00022571"/>
    </source>
</evidence>
<evidence type="ECO:0000259" key="6">
    <source>
        <dbReference type="Pfam" id="PF00206"/>
    </source>
</evidence>
<keyword evidence="3" id="KW-0055">Arginine biosynthesis</keyword>
<comment type="pathway">
    <text evidence="1">Amino-acid biosynthesis; L-arginine biosynthesis; L-arginine from L-ornithine and carbamoyl phosphate: step 3/3.</text>
</comment>
<dbReference type="PANTHER" id="PTHR43814">
    <property type="entry name" value="ARGININOSUCCINATE LYASE"/>
    <property type="match status" value="1"/>
</dbReference>
<dbReference type="OrthoDB" id="9768878at2"/>
<protein>
    <recommendedName>
        <fullName evidence="2">argininosuccinate lyase</fullName>
        <ecNumber evidence="2">4.3.2.1</ecNumber>
    </recommendedName>
</protein>
<dbReference type="InterPro" id="IPR022761">
    <property type="entry name" value="Fumarate_lyase_N"/>
</dbReference>
<dbReference type="EMBL" id="LGUE01000004">
    <property type="protein sequence ID" value="KON84887.1"/>
    <property type="molecule type" value="Genomic_DNA"/>
</dbReference>
<feature type="domain" description="Fumarate lyase N-terminal" evidence="6">
    <location>
        <begin position="67"/>
        <end position="303"/>
    </location>
</feature>
<dbReference type="PATRIC" id="fig|189381.12.peg.2615"/>
<evidence type="ECO:0000256" key="4">
    <source>
        <dbReference type="ARBA" id="ARBA00022605"/>
    </source>
</evidence>
<dbReference type="STRING" id="189381.GCA_900166615_01328"/>
<name>A0A0M0G5S3_9BACI</name>
<keyword evidence="5 7" id="KW-0456">Lyase</keyword>
<dbReference type="Gene3D" id="1.10.40.30">
    <property type="entry name" value="Fumarase/aspartase (C-terminal domain)"/>
    <property type="match status" value="1"/>
</dbReference>
<dbReference type="RefSeq" id="WP_053428491.1">
    <property type="nucleotide sequence ID" value="NZ_LGUE01000004.1"/>
</dbReference>
<dbReference type="Gene3D" id="1.10.275.10">
    <property type="entry name" value="Fumarase/aspartase (N-terminal domain)"/>
    <property type="match status" value="1"/>
</dbReference>
<dbReference type="AlphaFoldDB" id="A0A0M0G5S3"/>
<reference evidence="8" key="1">
    <citation type="submission" date="2015-07" db="EMBL/GenBank/DDBJ databases">
        <title>Fjat-14235 jcm11544.</title>
        <authorList>
            <person name="Liu B."/>
            <person name="Wang J."/>
            <person name="Zhu Y."/>
            <person name="Liu G."/>
            <person name="Chen Q."/>
            <person name="Chen Z."/>
            <person name="Lan J."/>
            <person name="Che J."/>
            <person name="Ge C."/>
            <person name="Shi H."/>
            <person name="Pan Z."/>
            <person name="Liu X."/>
        </authorList>
    </citation>
    <scope>NUCLEOTIDE SEQUENCE [LARGE SCALE GENOMIC DNA]</scope>
    <source>
        <strain evidence="8">JCM 11544</strain>
    </source>
</reference>
<dbReference type="Pfam" id="PF00206">
    <property type="entry name" value="Lyase_1"/>
    <property type="match status" value="1"/>
</dbReference>
<dbReference type="InterPro" id="IPR009049">
    <property type="entry name" value="Argininosuccinate_lyase"/>
</dbReference>
<dbReference type="GO" id="GO:0004056">
    <property type="term" value="F:argininosuccinate lyase activity"/>
    <property type="evidence" value="ECO:0007669"/>
    <property type="project" value="UniProtKB-EC"/>
</dbReference>
<evidence type="ECO:0000256" key="2">
    <source>
        <dbReference type="ARBA" id="ARBA00012338"/>
    </source>
</evidence>
<dbReference type="Proteomes" id="UP000037405">
    <property type="component" value="Unassembled WGS sequence"/>
</dbReference>
<dbReference type="GO" id="GO:0005829">
    <property type="term" value="C:cytosol"/>
    <property type="evidence" value="ECO:0007669"/>
    <property type="project" value="TreeGrafter"/>
</dbReference>
<gene>
    <name evidence="7" type="ORF">AF331_12860</name>
</gene>
<sequence>MVNQVTGRVAKNPHELYVSKVLKPQFDYELEHYLQHYISIEKVLLQRYEKMDLLGREDIVPILAALNEMKKTELVTLSGDNLTDIALTIERYVNEKMDKEIVNWHVDRSRNDYQATAQLMYGREKWLGLLDKMFQINKQILNKCSLYSGCMMPGYTHYQSAQVITIPYYLTAVSEHILHTISKMLHVLESINGRCPLGSGAMSGQELPWNCDEMAAFLGFTSYTGHALAGVASRGWVLEMGECLSYLATNLSRFLTDFLMWGSSEQQFITFPDELSGISSSMPQKRNFPLLERARGKTSHLVGFYMDMILGQRNTPYSNLVEVSKESSKSLPLLLNNADDVLDLFLLIVQHIEFNVDKTEAACSTEFFGGFSLANQLTLKNHIPYRTAQVIAGRFITFYIEHDRKPDEVSNEYLTSMCKDEGFINHISDQELLEIFDFRREIDRKITEGSTHDDSVGKMMESYGKREAALQQTFISIKNRVLSKLDELENWEPNEGSL</sequence>
<dbReference type="InterPro" id="IPR000362">
    <property type="entry name" value="Fumarate_lyase_fam"/>
</dbReference>
<evidence type="ECO:0000256" key="5">
    <source>
        <dbReference type="ARBA" id="ARBA00023239"/>
    </source>
</evidence>
<comment type="caution">
    <text evidence="7">The sequence shown here is derived from an EMBL/GenBank/DDBJ whole genome shotgun (WGS) entry which is preliminary data.</text>
</comment>
<evidence type="ECO:0000256" key="1">
    <source>
        <dbReference type="ARBA" id="ARBA00004941"/>
    </source>
</evidence>
<dbReference type="EC" id="4.3.2.1" evidence="2"/>
<dbReference type="InterPro" id="IPR024083">
    <property type="entry name" value="Fumarase/histidase_N"/>
</dbReference>
<proteinExistence type="predicted"/>
<dbReference type="PRINTS" id="PR00145">
    <property type="entry name" value="ARGSUCLYASE"/>
</dbReference>
<dbReference type="InterPro" id="IPR008948">
    <property type="entry name" value="L-Aspartase-like"/>
</dbReference>
<keyword evidence="4" id="KW-0028">Amino-acid biosynthesis</keyword>
<dbReference type="Gene3D" id="1.20.200.10">
    <property type="entry name" value="Fumarase/aspartase (Central domain)"/>
    <property type="match status" value="1"/>
</dbReference>
<dbReference type="SUPFAM" id="SSF48557">
    <property type="entry name" value="L-aspartase-like"/>
    <property type="match status" value="1"/>
</dbReference>
<dbReference type="PANTHER" id="PTHR43814:SF1">
    <property type="entry name" value="ARGININOSUCCINATE LYASE"/>
    <property type="match status" value="1"/>
</dbReference>
<dbReference type="UniPathway" id="UPA00068">
    <property type="reaction ID" value="UER00114"/>
</dbReference>